<dbReference type="RefSeq" id="WP_254288660.1">
    <property type="nucleotide sequence ID" value="NZ_JAMLDY010000007.1"/>
</dbReference>
<proteinExistence type="predicted"/>
<dbReference type="AlphaFoldDB" id="A0A9X2HW67"/>
<sequence>MGSLTGPIVTLALLGAIQVPPYDVPPVRADETVPGMVEANAPATWLSLRPGYGPVDRFTGNPVAAYAVAFVTVRSDTPVLILISHDARFAVSARVLDAPPWADPRVAQPIRLEARRPWGGAGGRLIEGAWVVAAPRTLPRVASLLIEANGVGRPDVQVELYDPRLPAPARSLARNWGSSRAGVGLASPLEREERRTAQLLWTWPDDPLP</sequence>
<dbReference type="EMBL" id="JAMLDY010000007">
    <property type="protein sequence ID" value="MCP3734658.1"/>
    <property type="molecule type" value="Genomic_DNA"/>
</dbReference>
<organism evidence="1 2">
    <name type="scientific">Sphingomonas liriopis</name>
    <dbReference type="NCBI Taxonomy" id="2949094"/>
    <lineage>
        <taxon>Bacteria</taxon>
        <taxon>Pseudomonadati</taxon>
        <taxon>Pseudomonadota</taxon>
        <taxon>Alphaproteobacteria</taxon>
        <taxon>Sphingomonadales</taxon>
        <taxon>Sphingomonadaceae</taxon>
        <taxon>Sphingomonas</taxon>
    </lineage>
</organism>
<gene>
    <name evidence="1" type="ORF">M9979_07210</name>
</gene>
<reference evidence="1" key="1">
    <citation type="submission" date="2022-05" db="EMBL/GenBank/DDBJ databases">
        <title>Sphingomonas sp. strain RP10 Genome sequencing and assembly.</title>
        <authorList>
            <person name="Kim I."/>
        </authorList>
    </citation>
    <scope>NUCLEOTIDE SEQUENCE</scope>
    <source>
        <strain evidence="1">RP10</strain>
    </source>
</reference>
<comment type="caution">
    <text evidence="1">The sequence shown here is derived from an EMBL/GenBank/DDBJ whole genome shotgun (WGS) entry which is preliminary data.</text>
</comment>
<evidence type="ECO:0000313" key="2">
    <source>
        <dbReference type="Proteomes" id="UP001139486"/>
    </source>
</evidence>
<name>A0A9X2HW67_9SPHN</name>
<evidence type="ECO:0000313" key="1">
    <source>
        <dbReference type="EMBL" id="MCP3734658.1"/>
    </source>
</evidence>
<dbReference type="Proteomes" id="UP001139486">
    <property type="component" value="Unassembled WGS sequence"/>
</dbReference>
<accession>A0A9X2HW67</accession>
<keyword evidence="2" id="KW-1185">Reference proteome</keyword>
<protein>
    <submittedName>
        <fullName evidence="1">Uncharacterized protein</fullName>
    </submittedName>
</protein>